<accession>A0AAV7BEC6</accession>
<comment type="caution">
    <text evidence="1">The sequence shown here is derived from an EMBL/GenBank/DDBJ whole genome shotgun (WGS) entry which is preliminary data.</text>
</comment>
<dbReference type="EMBL" id="WNYA01000005">
    <property type="protein sequence ID" value="KAG8570752.1"/>
    <property type="molecule type" value="Genomic_DNA"/>
</dbReference>
<name>A0AAV7BEC6_ENGPU</name>
<sequence>MWVPKEPTNVGSKTKPMEVSFQKRQLSIVSSKQTFQFGLKKPLPMWVSKENYQCEFRKNPSIVGSKQTYQCRFQQC</sequence>
<evidence type="ECO:0000313" key="2">
    <source>
        <dbReference type="Proteomes" id="UP000824782"/>
    </source>
</evidence>
<organism evidence="1 2">
    <name type="scientific">Engystomops pustulosus</name>
    <name type="common">Tungara frog</name>
    <name type="synonym">Physalaemus pustulosus</name>
    <dbReference type="NCBI Taxonomy" id="76066"/>
    <lineage>
        <taxon>Eukaryota</taxon>
        <taxon>Metazoa</taxon>
        <taxon>Chordata</taxon>
        <taxon>Craniata</taxon>
        <taxon>Vertebrata</taxon>
        <taxon>Euteleostomi</taxon>
        <taxon>Amphibia</taxon>
        <taxon>Batrachia</taxon>
        <taxon>Anura</taxon>
        <taxon>Neobatrachia</taxon>
        <taxon>Hyloidea</taxon>
        <taxon>Leptodactylidae</taxon>
        <taxon>Leiuperinae</taxon>
        <taxon>Engystomops</taxon>
    </lineage>
</organism>
<proteinExistence type="predicted"/>
<evidence type="ECO:0000313" key="1">
    <source>
        <dbReference type="EMBL" id="KAG8570752.1"/>
    </source>
</evidence>
<gene>
    <name evidence="1" type="ORF">GDO81_011400</name>
</gene>
<dbReference type="AlphaFoldDB" id="A0AAV7BEC6"/>
<protein>
    <submittedName>
        <fullName evidence="1">Uncharacterized protein</fullName>
    </submittedName>
</protein>
<dbReference type="Proteomes" id="UP000824782">
    <property type="component" value="Unassembled WGS sequence"/>
</dbReference>
<reference evidence="1" key="1">
    <citation type="thesis" date="2020" institute="ProQuest LLC" country="789 East Eisenhower Parkway, Ann Arbor, MI, USA">
        <title>Comparative Genomics and Chromosome Evolution.</title>
        <authorList>
            <person name="Mudd A.B."/>
        </authorList>
    </citation>
    <scope>NUCLEOTIDE SEQUENCE</scope>
    <source>
        <strain evidence="1">237g6f4</strain>
        <tissue evidence="1">Blood</tissue>
    </source>
</reference>
<keyword evidence="2" id="KW-1185">Reference proteome</keyword>